<feature type="transmembrane region" description="Helical" evidence="2">
    <location>
        <begin position="153"/>
        <end position="181"/>
    </location>
</feature>
<keyword evidence="2" id="KW-1133">Transmembrane helix</keyword>
<evidence type="ECO:0008006" key="5">
    <source>
        <dbReference type="Google" id="ProtNLM"/>
    </source>
</evidence>
<reference evidence="3" key="1">
    <citation type="submission" date="2017-12" db="EMBL/GenBank/DDBJ databases">
        <title>Sequencing the genomes of 1000 Actinobacteria strains.</title>
        <authorList>
            <person name="Klenk H.-P."/>
        </authorList>
    </citation>
    <scope>NUCLEOTIDE SEQUENCE [LARGE SCALE GENOMIC DNA]</scope>
    <source>
        <strain evidence="3">DSM 44228</strain>
    </source>
</reference>
<feature type="compositionally biased region" description="Polar residues" evidence="1">
    <location>
        <begin position="239"/>
        <end position="248"/>
    </location>
</feature>
<feature type="compositionally biased region" description="Acidic residues" evidence="1">
    <location>
        <begin position="251"/>
        <end position="260"/>
    </location>
</feature>
<dbReference type="OrthoDB" id="4746246at2"/>
<sequence length="260" mass="27560">MTAPAAQFESAFGKSNELLNRVQDEFEKMVSNVNSIADWLPDFVWRKVKDGIQEVSRLIDRLFKELTDFFTQPGSPGALWDAAKAWTEQVGAKTSELSASLKIDQLRTDNEWDGTAATAYKDSIASQQDSLKAIKSATDALDSSLNELAGAIIAFWVALGAALATYVSAMIAAALACATAVGALPGVAAAVTATGVVIAAVAAFATALATYLNTIKTQQASMRQQLANNDAFPGGKWPRSTTDISDASVTDGDDTDWQVQ</sequence>
<proteinExistence type="predicted"/>
<feature type="transmembrane region" description="Helical" evidence="2">
    <location>
        <begin position="187"/>
        <end position="212"/>
    </location>
</feature>
<evidence type="ECO:0000256" key="1">
    <source>
        <dbReference type="SAM" id="MobiDB-lite"/>
    </source>
</evidence>
<evidence type="ECO:0000313" key="3">
    <source>
        <dbReference type="EMBL" id="PKW18484.1"/>
    </source>
</evidence>
<name>A0A2N3Y6D3_SACSN</name>
<comment type="caution">
    <text evidence="3">The sequence shown here is derived from an EMBL/GenBank/DDBJ whole genome shotgun (WGS) entry which is preliminary data.</text>
</comment>
<protein>
    <recommendedName>
        <fullName evidence="5">Type VII secretion system (Wss) protein ESAT-6</fullName>
    </recommendedName>
</protein>
<dbReference type="AlphaFoldDB" id="A0A2N3Y6D3"/>
<organism evidence="3 4">
    <name type="scientific">Saccharopolyspora spinosa</name>
    <dbReference type="NCBI Taxonomy" id="60894"/>
    <lineage>
        <taxon>Bacteria</taxon>
        <taxon>Bacillati</taxon>
        <taxon>Actinomycetota</taxon>
        <taxon>Actinomycetes</taxon>
        <taxon>Pseudonocardiales</taxon>
        <taxon>Pseudonocardiaceae</taxon>
        <taxon>Saccharopolyspora</taxon>
    </lineage>
</organism>
<dbReference type="EMBL" id="PJNB01000001">
    <property type="protein sequence ID" value="PKW18484.1"/>
    <property type="molecule type" value="Genomic_DNA"/>
</dbReference>
<keyword evidence="4" id="KW-1185">Reference proteome</keyword>
<dbReference type="RefSeq" id="WP_010696091.1">
    <property type="nucleotide sequence ID" value="NZ_CP061007.1"/>
</dbReference>
<keyword evidence="2" id="KW-0812">Transmembrane</keyword>
<evidence type="ECO:0000313" key="4">
    <source>
        <dbReference type="Proteomes" id="UP000233786"/>
    </source>
</evidence>
<feature type="region of interest" description="Disordered" evidence="1">
    <location>
        <begin position="231"/>
        <end position="260"/>
    </location>
</feature>
<gene>
    <name evidence="3" type="ORF">A8926_6572</name>
</gene>
<dbReference type="Proteomes" id="UP000233786">
    <property type="component" value="Unassembled WGS sequence"/>
</dbReference>
<keyword evidence="2" id="KW-0472">Membrane</keyword>
<dbReference type="STRING" id="994479.GCA_000194155_03120"/>
<accession>A0A2N3Y6D3</accession>
<evidence type="ECO:0000256" key="2">
    <source>
        <dbReference type="SAM" id="Phobius"/>
    </source>
</evidence>